<evidence type="ECO:0000259" key="1">
    <source>
        <dbReference type="Pfam" id="PF22936"/>
    </source>
</evidence>
<organism evidence="2 3">
    <name type="scientific">Pisum sativum</name>
    <name type="common">Garden pea</name>
    <name type="synonym">Lathyrus oleraceus</name>
    <dbReference type="NCBI Taxonomy" id="3888"/>
    <lineage>
        <taxon>Eukaryota</taxon>
        <taxon>Viridiplantae</taxon>
        <taxon>Streptophyta</taxon>
        <taxon>Embryophyta</taxon>
        <taxon>Tracheophyta</taxon>
        <taxon>Spermatophyta</taxon>
        <taxon>Magnoliopsida</taxon>
        <taxon>eudicotyledons</taxon>
        <taxon>Gunneridae</taxon>
        <taxon>Pentapetalae</taxon>
        <taxon>rosids</taxon>
        <taxon>fabids</taxon>
        <taxon>Fabales</taxon>
        <taxon>Fabaceae</taxon>
        <taxon>Papilionoideae</taxon>
        <taxon>50 kb inversion clade</taxon>
        <taxon>NPAAA clade</taxon>
        <taxon>Hologalegina</taxon>
        <taxon>IRL clade</taxon>
        <taxon>Fabeae</taxon>
        <taxon>Lathyrus</taxon>
    </lineage>
</organism>
<dbReference type="AlphaFoldDB" id="A0A9D4YE14"/>
<dbReference type="Gramene" id="Psat02G0205600-T1">
    <property type="protein sequence ID" value="KAI5435480.1"/>
    <property type="gene ID" value="KIW84_022056"/>
</dbReference>
<keyword evidence="3" id="KW-1185">Reference proteome</keyword>
<accession>A0A9D4YE14</accession>
<reference evidence="2 3" key="1">
    <citation type="journal article" date="2022" name="Nat. Genet.">
        <title>Improved pea reference genome and pan-genome highlight genomic features and evolutionary characteristics.</title>
        <authorList>
            <person name="Yang T."/>
            <person name="Liu R."/>
            <person name="Luo Y."/>
            <person name="Hu S."/>
            <person name="Wang D."/>
            <person name="Wang C."/>
            <person name="Pandey M.K."/>
            <person name="Ge S."/>
            <person name="Xu Q."/>
            <person name="Li N."/>
            <person name="Li G."/>
            <person name="Huang Y."/>
            <person name="Saxena R.K."/>
            <person name="Ji Y."/>
            <person name="Li M."/>
            <person name="Yan X."/>
            <person name="He Y."/>
            <person name="Liu Y."/>
            <person name="Wang X."/>
            <person name="Xiang C."/>
            <person name="Varshney R.K."/>
            <person name="Ding H."/>
            <person name="Gao S."/>
            <person name="Zong X."/>
        </authorList>
    </citation>
    <scope>NUCLEOTIDE SEQUENCE [LARGE SCALE GENOMIC DNA]</scope>
    <source>
        <strain evidence="2 3">cv. Zhongwan 6</strain>
    </source>
</reference>
<proteinExistence type="predicted"/>
<name>A0A9D4YE14_PEA</name>
<protein>
    <recommendedName>
        <fullName evidence="1">Retrovirus-related Pol polyprotein from transposon TNT 1-94-like beta-barrel domain-containing protein</fullName>
    </recommendedName>
</protein>
<feature type="non-terminal residue" evidence="2">
    <location>
        <position position="104"/>
    </location>
</feature>
<dbReference type="InterPro" id="IPR054722">
    <property type="entry name" value="PolX-like_BBD"/>
</dbReference>
<feature type="domain" description="Retrovirus-related Pol polyprotein from transposon TNT 1-94-like beta-barrel" evidence="1">
    <location>
        <begin position="54"/>
        <end position="100"/>
    </location>
</feature>
<sequence length="104" mass="11164">MQAFHATTNSAVGLSNVGASNHSVIQPELIQQMVLSALSALGIQGKSSNVSRPWFLDSGASNHMTGCSEYLHNLQSYQGNQKIQIVDGNNISITDVSDINSDFR</sequence>
<evidence type="ECO:0000313" key="2">
    <source>
        <dbReference type="EMBL" id="KAI5435480.1"/>
    </source>
</evidence>
<evidence type="ECO:0000313" key="3">
    <source>
        <dbReference type="Proteomes" id="UP001058974"/>
    </source>
</evidence>
<dbReference type="Pfam" id="PF22936">
    <property type="entry name" value="Pol_BBD"/>
    <property type="match status" value="1"/>
</dbReference>
<gene>
    <name evidence="2" type="ORF">KIW84_022056</name>
</gene>
<dbReference type="Proteomes" id="UP001058974">
    <property type="component" value="Chromosome 2"/>
</dbReference>
<dbReference type="EMBL" id="JAMSHJ010000002">
    <property type="protein sequence ID" value="KAI5435480.1"/>
    <property type="molecule type" value="Genomic_DNA"/>
</dbReference>
<comment type="caution">
    <text evidence="2">The sequence shown here is derived from an EMBL/GenBank/DDBJ whole genome shotgun (WGS) entry which is preliminary data.</text>
</comment>